<comment type="caution">
    <text evidence="1">The sequence shown here is derived from an EMBL/GenBank/DDBJ whole genome shotgun (WGS) entry which is preliminary data.</text>
</comment>
<dbReference type="EMBL" id="BTRK01000004">
    <property type="protein sequence ID" value="GMR47682.1"/>
    <property type="molecule type" value="Genomic_DNA"/>
</dbReference>
<evidence type="ECO:0000313" key="2">
    <source>
        <dbReference type="Proteomes" id="UP001328107"/>
    </source>
</evidence>
<evidence type="ECO:0000313" key="1">
    <source>
        <dbReference type="EMBL" id="GMR47682.1"/>
    </source>
</evidence>
<organism evidence="1 2">
    <name type="scientific">Pristionchus mayeri</name>
    <dbReference type="NCBI Taxonomy" id="1317129"/>
    <lineage>
        <taxon>Eukaryota</taxon>
        <taxon>Metazoa</taxon>
        <taxon>Ecdysozoa</taxon>
        <taxon>Nematoda</taxon>
        <taxon>Chromadorea</taxon>
        <taxon>Rhabditida</taxon>
        <taxon>Rhabditina</taxon>
        <taxon>Diplogasteromorpha</taxon>
        <taxon>Diplogasteroidea</taxon>
        <taxon>Neodiplogasteridae</taxon>
        <taxon>Pristionchus</taxon>
    </lineage>
</organism>
<keyword evidence="2" id="KW-1185">Reference proteome</keyword>
<name>A0AAN5I0R3_9BILA</name>
<feature type="non-terminal residue" evidence="1">
    <location>
        <position position="96"/>
    </location>
</feature>
<reference evidence="2" key="1">
    <citation type="submission" date="2022-10" db="EMBL/GenBank/DDBJ databases">
        <title>Genome assembly of Pristionchus species.</title>
        <authorList>
            <person name="Yoshida K."/>
            <person name="Sommer R.J."/>
        </authorList>
    </citation>
    <scope>NUCLEOTIDE SEQUENCE [LARGE SCALE GENOMIC DNA]</scope>
    <source>
        <strain evidence="2">RS5460</strain>
    </source>
</reference>
<sequence length="96" mass="10472">TDKPTKTLECQSATGKYKDEAGNMVDGELKDTCGPSTPGCKKVVNITNADVVVTCSENGMDCMANVTCKEGYAILKIDSTRTTRQFVCDVQKREWV</sequence>
<dbReference type="Proteomes" id="UP001328107">
    <property type="component" value="Unassembled WGS sequence"/>
</dbReference>
<feature type="non-terminal residue" evidence="1">
    <location>
        <position position="1"/>
    </location>
</feature>
<gene>
    <name evidence="1" type="ORF">PMAYCL1PPCAC_17877</name>
</gene>
<proteinExistence type="predicted"/>
<dbReference type="AlphaFoldDB" id="A0AAN5I0R3"/>
<accession>A0AAN5I0R3</accession>
<protein>
    <submittedName>
        <fullName evidence="1">Uncharacterized protein</fullName>
    </submittedName>
</protein>